<organism evidence="1">
    <name type="scientific">Rhizophora mucronata</name>
    <name type="common">Asiatic mangrove</name>
    <dbReference type="NCBI Taxonomy" id="61149"/>
    <lineage>
        <taxon>Eukaryota</taxon>
        <taxon>Viridiplantae</taxon>
        <taxon>Streptophyta</taxon>
        <taxon>Embryophyta</taxon>
        <taxon>Tracheophyta</taxon>
        <taxon>Spermatophyta</taxon>
        <taxon>Magnoliopsida</taxon>
        <taxon>eudicotyledons</taxon>
        <taxon>Gunneridae</taxon>
        <taxon>Pentapetalae</taxon>
        <taxon>rosids</taxon>
        <taxon>fabids</taxon>
        <taxon>Malpighiales</taxon>
        <taxon>Rhizophoraceae</taxon>
        <taxon>Rhizophora</taxon>
    </lineage>
</organism>
<sequence length="37" mass="4374">MVMQFHYRDIVSSRQYCVTFYWDGLTKAAGCDLKLVK</sequence>
<protein>
    <submittedName>
        <fullName evidence="1">Uncharacterized protein MANES_01G037600</fullName>
    </submittedName>
</protein>
<accession>A0A2P2KRB5</accession>
<proteinExistence type="predicted"/>
<dbReference type="EMBL" id="GGEC01027781">
    <property type="protein sequence ID" value="MBX08265.1"/>
    <property type="molecule type" value="Transcribed_RNA"/>
</dbReference>
<reference evidence="1" key="1">
    <citation type="submission" date="2018-02" db="EMBL/GenBank/DDBJ databases">
        <title>Rhizophora mucronata_Transcriptome.</title>
        <authorList>
            <person name="Meera S.P."/>
            <person name="Sreeshan A."/>
            <person name="Augustine A."/>
        </authorList>
    </citation>
    <scope>NUCLEOTIDE SEQUENCE</scope>
    <source>
        <tissue evidence="1">Leaf</tissue>
    </source>
</reference>
<name>A0A2P2KRB5_RHIMU</name>
<dbReference type="AlphaFoldDB" id="A0A2P2KRB5"/>
<evidence type="ECO:0000313" key="1">
    <source>
        <dbReference type="EMBL" id="MBX08265.1"/>
    </source>
</evidence>